<dbReference type="Gene3D" id="3.40.50.300">
    <property type="entry name" value="P-loop containing nucleotide triphosphate hydrolases"/>
    <property type="match status" value="2"/>
</dbReference>
<evidence type="ECO:0000256" key="10">
    <source>
        <dbReference type="SAM" id="Phobius"/>
    </source>
</evidence>
<evidence type="ECO:0000256" key="8">
    <source>
        <dbReference type="PROSITE-ProRule" id="PRU00289"/>
    </source>
</evidence>
<dbReference type="PROSITE" id="PS50901">
    <property type="entry name" value="FTSK"/>
    <property type="match status" value="1"/>
</dbReference>
<keyword evidence="2" id="KW-1003">Cell membrane</keyword>
<dbReference type="GO" id="GO:0003677">
    <property type="term" value="F:DNA binding"/>
    <property type="evidence" value="ECO:0007669"/>
    <property type="project" value="InterPro"/>
</dbReference>
<evidence type="ECO:0000256" key="1">
    <source>
        <dbReference type="ARBA" id="ARBA00004651"/>
    </source>
</evidence>
<sequence>MSTILVRRKERRQPPPAPKGELLLESPPELPEQQSGGMQAVLTFLPMAVMPLMMGLMLLGGNSRGPMAAISSGGMGLAMLGMLIGQLTRGSGERKFKLNGARRDYFRYLSQARRKVRRAADQQRESLEWNSPSPDSLWSLVMSARIWERRPTDPDFGNVRIGAGPQKLAVQLIPPETKPIEDLEPMTAGALRRFVRAHSTVPNLPVAVSLPSFSRILPAGDIDTVRGMVRAMIAQLCAFHSPDDMRVSVCASPQAMPHWDFVKWLPHSMHPQVTDAAGPVRLMANTLTELEAMLAFEVKDRPRFTPGLSQNDLPYHVVIVDGGAVTPDSQIGADGIEGVCVIDITGHVAHTADNTMLRLRVAPDKMAMLRRDRTGKDVPTLLGRPDGFSYVQADGLARQLAPLRASAAAGGTELDALSQAMTLTRLLNVGDAARLDVSQAWRPRAPRNRLRVPIGVDAEGRPVELDIKEAAQGGFGPHGLCIGATGAGKSELLRTLVLGLVMTHSSEVLNFVLVD</sequence>
<evidence type="ECO:0000259" key="11">
    <source>
        <dbReference type="PROSITE" id="PS50901"/>
    </source>
</evidence>
<protein>
    <submittedName>
        <fullName evidence="12">Type VII secretion protein EccCa</fullName>
    </submittedName>
</protein>
<evidence type="ECO:0000256" key="4">
    <source>
        <dbReference type="ARBA" id="ARBA00022741"/>
    </source>
</evidence>
<dbReference type="InterPro" id="IPR050206">
    <property type="entry name" value="FtsK/SpoIIIE/SftA"/>
</dbReference>
<keyword evidence="3 10" id="KW-0812">Transmembrane</keyword>
<evidence type="ECO:0000256" key="6">
    <source>
        <dbReference type="ARBA" id="ARBA00022989"/>
    </source>
</evidence>
<dbReference type="InterPro" id="IPR023836">
    <property type="entry name" value="EccCa-like_Actinobacteria"/>
</dbReference>
<proteinExistence type="predicted"/>
<gene>
    <name evidence="12" type="primary">eccCa</name>
    <name evidence="12" type="ORF">DZF91_22165</name>
</gene>
<evidence type="ECO:0000256" key="7">
    <source>
        <dbReference type="ARBA" id="ARBA00023136"/>
    </source>
</evidence>
<dbReference type="GO" id="GO:0005524">
    <property type="term" value="F:ATP binding"/>
    <property type="evidence" value="ECO:0007669"/>
    <property type="project" value="UniProtKB-UniRule"/>
</dbReference>
<keyword evidence="5 8" id="KW-0067">ATP-binding</keyword>
<comment type="subcellular location">
    <subcellularLocation>
        <location evidence="1">Cell membrane</location>
        <topology evidence="1">Multi-pass membrane protein</topology>
    </subcellularLocation>
</comment>
<keyword evidence="4 8" id="KW-0547">Nucleotide-binding</keyword>
<evidence type="ECO:0000256" key="5">
    <source>
        <dbReference type="ARBA" id="ARBA00022840"/>
    </source>
</evidence>
<dbReference type="OrthoDB" id="9807790at2"/>
<evidence type="ECO:0000256" key="2">
    <source>
        <dbReference type="ARBA" id="ARBA00022475"/>
    </source>
</evidence>
<dbReference type="Pfam" id="PF01580">
    <property type="entry name" value="FtsK_SpoIIIE"/>
    <property type="match status" value="1"/>
</dbReference>
<dbReference type="RefSeq" id="WP_117359373.1">
    <property type="nucleotide sequence ID" value="NZ_QURH01000337.1"/>
</dbReference>
<dbReference type="SUPFAM" id="SSF52540">
    <property type="entry name" value="P-loop containing nucleoside triphosphate hydrolases"/>
    <property type="match status" value="1"/>
</dbReference>
<evidence type="ECO:0000256" key="3">
    <source>
        <dbReference type="ARBA" id="ARBA00022692"/>
    </source>
</evidence>
<feature type="transmembrane region" description="Helical" evidence="10">
    <location>
        <begin position="67"/>
        <end position="87"/>
    </location>
</feature>
<dbReference type="InterPro" id="IPR002543">
    <property type="entry name" value="FtsK_dom"/>
</dbReference>
<keyword evidence="13" id="KW-1185">Reference proteome</keyword>
<dbReference type="PANTHER" id="PTHR22683:SF1">
    <property type="entry name" value="TYPE VII SECRETION SYSTEM PROTEIN ESSC"/>
    <property type="match status" value="1"/>
</dbReference>
<evidence type="ECO:0000313" key="13">
    <source>
        <dbReference type="Proteomes" id="UP000261811"/>
    </source>
</evidence>
<feature type="compositionally biased region" description="Low complexity" evidence="9">
    <location>
        <begin position="21"/>
        <end position="34"/>
    </location>
</feature>
<accession>A0A372JHY4</accession>
<evidence type="ECO:0000256" key="9">
    <source>
        <dbReference type="SAM" id="MobiDB-lite"/>
    </source>
</evidence>
<feature type="binding site" evidence="8">
    <location>
        <begin position="483"/>
        <end position="490"/>
    </location>
    <ligand>
        <name>ATP</name>
        <dbReference type="ChEBI" id="CHEBI:30616"/>
    </ligand>
</feature>
<dbReference type="EMBL" id="QURH01000337">
    <property type="protein sequence ID" value="RFU39464.1"/>
    <property type="molecule type" value="Genomic_DNA"/>
</dbReference>
<feature type="domain" description="FtsK" evidence="11">
    <location>
        <begin position="460"/>
        <end position="515"/>
    </location>
</feature>
<dbReference type="InterPro" id="IPR027417">
    <property type="entry name" value="P-loop_NTPase"/>
</dbReference>
<feature type="non-terminal residue" evidence="12">
    <location>
        <position position="515"/>
    </location>
</feature>
<dbReference type="NCBIfam" id="TIGR03924">
    <property type="entry name" value="T7SS_EccC_a"/>
    <property type="match status" value="1"/>
</dbReference>
<keyword evidence="7 10" id="KW-0472">Membrane</keyword>
<name>A0A372JHY4_9ACTN</name>
<dbReference type="PANTHER" id="PTHR22683">
    <property type="entry name" value="SPORULATION PROTEIN RELATED"/>
    <property type="match status" value="1"/>
</dbReference>
<dbReference type="AlphaFoldDB" id="A0A372JHY4"/>
<feature type="region of interest" description="Disordered" evidence="9">
    <location>
        <begin position="1"/>
        <end position="34"/>
    </location>
</feature>
<dbReference type="GO" id="GO:0005886">
    <property type="term" value="C:plasma membrane"/>
    <property type="evidence" value="ECO:0007669"/>
    <property type="project" value="UniProtKB-SubCell"/>
</dbReference>
<feature type="compositionally biased region" description="Basic residues" evidence="9">
    <location>
        <begin position="1"/>
        <end position="11"/>
    </location>
</feature>
<comment type="caution">
    <text evidence="12">The sequence shown here is derived from an EMBL/GenBank/DDBJ whole genome shotgun (WGS) entry which is preliminary data.</text>
</comment>
<reference evidence="12 13" key="1">
    <citation type="submission" date="2018-08" db="EMBL/GenBank/DDBJ databases">
        <title>Actinomadura jelena sp. nov., a novel Actinomycete isolated from soil in Chad.</title>
        <authorList>
            <person name="Shi L."/>
        </authorList>
    </citation>
    <scope>NUCLEOTIDE SEQUENCE [LARGE SCALE GENOMIC DNA]</scope>
    <source>
        <strain evidence="12 13">NEAU-G17</strain>
    </source>
</reference>
<dbReference type="Proteomes" id="UP000261811">
    <property type="component" value="Unassembled WGS sequence"/>
</dbReference>
<organism evidence="12 13">
    <name type="scientific">Actinomadura logoneensis</name>
    <dbReference type="NCBI Taxonomy" id="2293572"/>
    <lineage>
        <taxon>Bacteria</taxon>
        <taxon>Bacillati</taxon>
        <taxon>Actinomycetota</taxon>
        <taxon>Actinomycetes</taxon>
        <taxon>Streptosporangiales</taxon>
        <taxon>Thermomonosporaceae</taxon>
        <taxon>Actinomadura</taxon>
    </lineage>
</organism>
<keyword evidence="6 10" id="KW-1133">Transmembrane helix</keyword>
<feature type="transmembrane region" description="Helical" evidence="10">
    <location>
        <begin position="40"/>
        <end position="61"/>
    </location>
</feature>
<evidence type="ECO:0000313" key="12">
    <source>
        <dbReference type="EMBL" id="RFU39464.1"/>
    </source>
</evidence>